<organism evidence="1 2">
    <name type="scientific">Pseudobacter ginsenosidimutans</name>
    <dbReference type="NCBI Taxonomy" id="661488"/>
    <lineage>
        <taxon>Bacteria</taxon>
        <taxon>Pseudomonadati</taxon>
        <taxon>Bacteroidota</taxon>
        <taxon>Chitinophagia</taxon>
        <taxon>Chitinophagales</taxon>
        <taxon>Chitinophagaceae</taxon>
        <taxon>Pseudobacter</taxon>
    </lineage>
</organism>
<comment type="caution">
    <text evidence="1">The sequence shown here is derived from an EMBL/GenBank/DDBJ whole genome shotgun (WGS) entry which is preliminary data.</text>
</comment>
<dbReference type="EMBL" id="SGXA01000003">
    <property type="protein sequence ID" value="RZS68879.1"/>
    <property type="molecule type" value="Genomic_DNA"/>
</dbReference>
<evidence type="ECO:0000313" key="2">
    <source>
        <dbReference type="Proteomes" id="UP000293874"/>
    </source>
</evidence>
<protein>
    <submittedName>
        <fullName evidence="1">Uncharacterized protein</fullName>
    </submittedName>
</protein>
<reference evidence="1 2" key="1">
    <citation type="submission" date="2019-02" db="EMBL/GenBank/DDBJ databases">
        <title>Genomic Encyclopedia of Type Strains, Phase IV (KMG-IV): sequencing the most valuable type-strain genomes for metagenomic binning, comparative biology and taxonomic classification.</title>
        <authorList>
            <person name="Goeker M."/>
        </authorList>
    </citation>
    <scope>NUCLEOTIDE SEQUENCE [LARGE SCALE GENOMIC DNA]</scope>
    <source>
        <strain evidence="1 2">DSM 18116</strain>
    </source>
</reference>
<sequence length="81" mass="9418">MAAYFAENKSFTRFSYLIGRLLTANLIPNSRFYCLFFSFLSPGHHKKDLQKKIRHSTNFRKNRKINHFSTYFIGTAAPAAP</sequence>
<evidence type="ECO:0000313" key="1">
    <source>
        <dbReference type="EMBL" id="RZS68879.1"/>
    </source>
</evidence>
<accession>A0A4Q7MQ72</accession>
<name>A0A4Q7MQ72_9BACT</name>
<keyword evidence="2" id="KW-1185">Reference proteome</keyword>
<dbReference type="Proteomes" id="UP000293874">
    <property type="component" value="Unassembled WGS sequence"/>
</dbReference>
<gene>
    <name evidence="1" type="ORF">EV199_4703</name>
</gene>
<proteinExistence type="predicted"/>
<dbReference type="AlphaFoldDB" id="A0A4Q7MQ72"/>